<proteinExistence type="predicted"/>
<feature type="transmembrane region" description="Helical" evidence="8">
    <location>
        <begin position="321"/>
        <end position="342"/>
    </location>
</feature>
<evidence type="ECO:0000256" key="3">
    <source>
        <dbReference type="ARBA" id="ARBA00022692"/>
    </source>
</evidence>
<dbReference type="PANTHER" id="PTHR11616">
    <property type="entry name" value="SODIUM/CHLORIDE DEPENDENT TRANSPORTER"/>
    <property type="match status" value="1"/>
</dbReference>
<evidence type="ECO:0000256" key="1">
    <source>
        <dbReference type="ARBA" id="ARBA00004141"/>
    </source>
</evidence>
<protein>
    <submittedName>
        <fullName evidence="10">Amino acid transporter transmembrane domain-containing protein</fullName>
    </submittedName>
</protein>
<keyword evidence="6 8" id="KW-0472">Membrane</keyword>
<evidence type="ECO:0000256" key="4">
    <source>
        <dbReference type="ARBA" id="ARBA00022847"/>
    </source>
</evidence>
<dbReference type="PROSITE" id="PS50267">
    <property type="entry name" value="NA_NEUROTRAN_SYMP_3"/>
    <property type="match status" value="1"/>
</dbReference>
<keyword evidence="3 8" id="KW-0812">Transmembrane</keyword>
<evidence type="ECO:0000256" key="6">
    <source>
        <dbReference type="ARBA" id="ARBA00023136"/>
    </source>
</evidence>
<comment type="subcellular location">
    <subcellularLocation>
        <location evidence="1">Membrane</location>
        <topology evidence="1">Multi-pass membrane protein</topology>
    </subcellularLocation>
</comment>
<reference evidence="10" key="1">
    <citation type="submission" date="2022-11" db="UniProtKB">
        <authorList>
            <consortium name="WormBaseParasite"/>
        </authorList>
    </citation>
    <scope>IDENTIFICATION</scope>
</reference>
<keyword evidence="5 8" id="KW-1133">Transmembrane helix</keyword>
<feature type="transmembrane region" description="Helical" evidence="8">
    <location>
        <begin position="160"/>
        <end position="180"/>
    </location>
</feature>
<sequence length="403" mass="45356">MKAVENEIRANWKQLPAHTKKNMPSLSGKTGGSDYFTSSVGKILLLEKQGQLERFENIGRNGDEETEVDSFGTYEYNVQRIWQSFTNSAFRFTGRSDHIFIALSLVVSLNNILRFPVICSESGGILFLIPYGLCLIFITMPIIYLENALGQYSSLPPMQLFHHLCPAFGGIGLAMSLVAISKSILLSYSAMGIFYAFKSMTAAVSTLSQTNWLECVHQSYSSCYDPYVKCNEAAGSYQHYSKCYNLQVFDNRSSLNYTWEQVVILMTSTSEALREFPPNIYWMEKINKPGKPSEFFFASATAEQAIIAIIAMLGMRFYAKIARLLVTLPQLCMIICIIFATVKIGFRNTIASIAKGFSPDREEFFDLRVWVTAALQAMVATNLLDGSYITLAAMKDFRNNFMR</sequence>
<feature type="binding site" evidence="7">
    <location>
        <position position="111"/>
    </location>
    <ligand>
        <name>Na(+)</name>
        <dbReference type="ChEBI" id="CHEBI:29101"/>
        <label>1</label>
    </ligand>
</feature>
<dbReference type="PRINTS" id="PR00176">
    <property type="entry name" value="NANEUSMPORT"/>
</dbReference>
<dbReference type="GO" id="GO:0005886">
    <property type="term" value="C:plasma membrane"/>
    <property type="evidence" value="ECO:0007669"/>
    <property type="project" value="TreeGrafter"/>
</dbReference>
<dbReference type="GO" id="GO:0046872">
    <property type="term" value="F:metal ion binding"/>
    <property type="evidence" value="ECO:0007669"/>
    <property type="project" value="UniProtKB-KW"/>
</dbReference>
<keyword evidence="7" id="KW-0915">Sodium</keyword>
<keyword evidence="9" id="KW-1185">Reference proteome</keyword>
<dbReference type="InterPro" id="IPR000175">
    <property type="entry name" value="Na/ntran_symport"/>
</dbReference>
<dbReference type="SUPFAM" id="SSF161070">
    <property type="entry name" value="SNF-like"/>
    <property type="match status" value="1"/>
</dbReference>
<feature type="binding site" evidence="7">
    <location>
        <position position="107"/>
    </location>
    <ligand>
        <name>Na(+)</name>
        <dbReference type="ChEBI" id="CHEBI:29101"/>
        <label>1</label>
    </ligand>
</feature>
<dbReference type="InterPro" id="IPR037272">
    <property type="entry name" value="SNS_sf"/>
</dbReference>
<name>A0A915PSY1_9BILA</name>
<accession>A0A915PSY1</accession>
<keyword evidence="2" id="KW-0813">Transport</keyword>
<evidence type="ECO:0000256" key="8">
    <source>
        <dbReference type="SAM" id="Phobius"/>
    </source>
</evidence>
<organism evidence="9 10">
    <name type="scientific">Setaria digitata</name>
    <dbReference type="NCBI Taxonomy" id="48799"/>
    <lineage>
        <taxon>Eukaryota</taxon>
        <taxon>Metazoa</taxon>
        <taxon>Ecdysozoa</taxon>
        <taxon>Nematoda</taxon>
        <taxon>Chromadorea</taxon>
        <taxon>Rhabditida</taxon>
        <taxon>Spirurina</taxon>
        <taxon>Spiruromorpha</taxon>
        <taxon>Filarioidea</taxon>
        <taxon>Setariidae</taxon>
        <taxon>Setaria</taxon>
    </lineage>
</organism>
<evidence type="ECO:0000313" key="10">
    <source>
        <dbReference type="WBParaSite" id="sdigi.contig292.g7138.t1"/>
    </source>
</evidence>
<dbReference type="GO" id="GO:0005283">
    <property type="term" value="F:amino acid:sodium symporter activity"/>
    <property type="evidence" value="ECO:0007669"/>
    <property type="project" value="TreeGrafter"/>
</dbReference>
<dbReference type="Proteomes" id="UP000887581">
    <property type="component" value="Unplaced"/>
</dbReference>
<dbReference type="GO" id="GO:0015179">
    <property type="term" value="F:L-amino acid transmembrane transporter activity"/>
    <property type="evidence" value="ECO:0007669"/>
    <property type="project" value="TreeGrafter"/>
</dbReference>
<keyword evidence="7" id="KW-0479">Metal-binding</keyword>
<evidence type="ECO:0000313" key="9">
    <source>
        <dbReference type="Proteomes" id="UP000887581"/>
    </source>
</evidence>
<keyword evidence="4" id="KW-0769">Symport</keyword>
<evidence type="ECO:0000256" key="5">
    <source>
        <dbReference type="ARBA" id="ARBA00022989"/>
    </source>
</evidence>
<dbReference type="PANTHER" id="PTHR11616:SF295">
    <property type="entry name" value="SODIUM: NEUROTRANSMITTER SYMPORTER FAMILY"/>
    <property type="match status" value="1"/>
</dbReference>
<dbReference type="WBParaSite" id="sdigi.contig292.g7138.t1">
    <property type="protein sequence ID" value="sdigi.contig292.g7138.t1"/>
    <property type="gene ID" value="sdigi.contig292.g7138"/>
</dbReference>
<evidence type="ECO:0000256" key="2">
    <source>
        <dbReference type="ARBA" id="ARBA00022448"/>
    </source>
</evidence>
<evidence type="ECO:0000256" key="7">
    <source>
        <dbReference type="PIRSR" id="PIRSR600175-1"/>
    </source>
</evidence>
<dbReference type="Pfam" id="PF00209">
    <property type="entry name" value="SNF"/>
    <property type="match status" value="1"/>
</dbReference>
<feature type="transmembrane region" description="Helical" evidence="8">
    <location>
        <begin position="295"/>
        <end position="315"/>
    </location>
</feature>
<dbReference type="GO" id="GO:0089718">
    <property type="term" value="P:amino acid import across plasma membrane"/>
    <property type="evidence" value="ECO:0007669"/>
    <property type="project" value="TreeGrafter"/>
</dbReference>
<feature type="transmembrane region" description="Helical" evidence="8">
    <location>
        <begin position="124"/>
        <end position="145"/>
    </location>
</feature>
<dbReference type="AlphaFoldDB" id="A0A915PSY1"/>